<evidence type="ECO:0000313" key="3">
    <source>
        <dbReference type="Proteomes" id="UP000245697"/>
    </source>
</evidence>
<dbReference type="Pfam" id="PF13454">
    <property type="entry name" value="NAD_binding_9"/>
    <property type="match status" value="1"/>
</dbReference>
<gene>
    <name evidence="2" type="ORF">BC793_112260</name>
</gene>
<keyword evidence="3" id="KW-1185">Reference proteome</keyword>
<feature type="domain" description="FAD-dependent urate hydroxylase HpyO/Asp monooxygenase CreE-like FAD/NAD(P)-binding" evidence="1">
    <location>
        <begin position="23"/>
        <end position="166"/>
    </location>
</feature>
<dbReference type="OrthoDB" id="101972at2"/>
<dbReference type="SUPFAM" id="SSF51905">
    <property type="entry name" value="FAD/NAD(P)-binding domain"/>
    <property type="match status" value="1"/>
</dbReference>
<comment type="caution">
    <text evidence="2">The sequence shown here is derived from an EMBL/GenBank/DDBJ whole genome shotgun (WGS) entry which is preliminary data.</text>
</comment>
<dbReference type="AlphaFoldDB" id="A0A316FAS8"/>
<dbReference type="Gene3D" id="3.50.50.60">
    <property type="entry name" value="FAD/NAD(P)-binding domain"/>
    <property type="match status" value="1"/>
</dbReference>
<reference evidence="2 3" key="1">
    <citation type="submission" date="2018-05" db="EMBL/GenBank/DDBJ databases">
        <title>Genomic Encyclopedia of Archaeal and Bacterial Type Strains, Phase II (KMG-II): from individual species to whole genera.</title>
        <authorList>
            <person name="Goeker M."/>
        </authorList>
    </citation>
    <scope>NUCLEOTIDE SEQUENCE [LARGE SCALE GENOMIC DNA]</scope>
    <source>
        <strain evidence="2 3">DSM 45184</strain>
    </source>
</reference>
<sequence length="459" mass="48157">MTSIIARDTVTAAATGRARNAVAIIGGGCGGALAAAAITRNPAWRTVLISPEDRPGRGVAYGAAEPWHLLNSRVSTMSAAATDPQHLLRWCRARGLPADAATFLPRAWYGDYLADHLAAAASAAGSRLVHHRAEAVGVRPEQAGWTITDANGCRIHADQVILALGNPPPRPPAAVTGAALDSPAFVADPWAPGALDRALAAVRSPAAAPVLLLGTGLTAVDVALTLNEKARGVPVEALSRRGLLPQTHPQRPAPAVDLALPEAAGLGPLLRHVRAAVADGADWTAVVEYVRHHADRLWNGLAPAAQERFLRHVQRYWEVHRHRMAPPIAARIGRLRDQGTLRIRSGRLLCIDPDPRGGLLAHIEGEAPRRYAAVVSCTGPGPLPSSAGPLLTALLADGLVTTGPHGLGLDADVDGRIRPGLWLVGPLRRGRSWEATAVPEIRAQVERLAAALPQPVPAT</sequence>
<dbReference type="PANTHER" id="PTHR40254">
    <property type="entry name" value="BLR0577 PROTEIN"/>
    <property type="match status" value="1"/>
</dbReference>
<dbReference type="PRINTS" id="PR00368">
    <property type="entry name" value="FADPNR"/>
</dbReference>
<proteinExistence type="predicted"/>
<protein>
    <submittedName>
        <fullName evidence="2">Putative NAD(P)/FAD-binding protein YdhS</fullName>
    </submittedName>
</protein>
<evidence type="ECO:0000313" key="2">
    <source>
        <dbReference type="EMBL" id="PWK44384.1"/>
    </source>
</evidence>
<dbReference type="InterPro" id="IPR036188">
    <property type="entry name" value="FAD/NAD-bd_sf"/>
</dbReference>
<evidence type="ECO:0000259" key="1">
    <source>
        <dbReference type="Pfam" id="PF13454"/>
    </source>
</evidence>
<organism evidence="2 3">
    <name type="scientific">Actinoplanes xinjiangensis</name>
    <dbReference type="NCBI Taxonomy" id="512350"/>
    <lineage>
        <taxon>Bacteria</taxon>
        <taxon>Bacillati</taxon>
        <taxon>Actinomycetota</taxon>
        <taxon>Actinomycetes</taxon>
        <taxon>Micromonosporales</taxon>
        <taxon>Micromonosporaceae</taxon>
        <taxon>Actinoplanes</taxon>
    </lineage>
</organism>
<dbReference type="Proteomes" id="UP000245697">
    <property type="component" value="Unassembled WGS sequence"/>
</dbReference>
<dbReference type="RefSeq" id="WP_109596909.1">
    <property type="nucleotide sequence ID" value="NZ_BONA01000029.1"/>
</dbReference>
<dbReference type="EMBL" id="QGGR01000012">
    <property type="protein sequence ID" value="PWK44384.1"/>
    <property type="molecule type" value="Genomic_DNA"/>
</dbReference>
<name>A0A316FAS8_9ACTN</name>
<dbReference type="InterPro" id="IPR052189">
    <property type="entry name" value="L-asp_N-monooxygenase_NS-form"/>
</dbReference>
<accession>A0A316FAS8</accession>
<dbReference type="InterPro" id="IPR038732">
    <property type="entry name" value="HpyO/CreE_NAD-binding"/>
</dbReference>
<dbReference type="PANTHER" id="PTHR40254:SF1">
    <property type="entry name" value="BLR0577 PROTEIN"/>
    <property type="match status" value="1"/>
</dbReference>